<gene>
    <name evidence="3" type="ORF">ENLAB_22880</name>
</gene>
<reference evidence="3 4" key="1">
    <citation type="submission" date="2022-03" db="EMBL/GenBank/DDBJ databases">
        <title>Complete genome sequence of Enterococcus innesii DB-1.</title>
        <authorList>
            <person name="Fukuda D."/>
            <person name="Nolasco-Hipolito C."/>
        </authorList>
    </citation>
    <scope>NUCLEOTIDE SEQUENCE [LARGE SCALE GENOMIC DNA]</scope>
    <source>
        <strain evidence="3 4">DB-1</strain>
    </source>
</reference>
<sequence>MSSKNNSMVNKSRAKIDGMVIIPGDPKNIRGKIEAQDSYYQTQDGKKRRIRMMFPEQQNKKKKYPLVFHIQGSAWMKQNLNNHLLDLKEVVTNGYIVAIIEYTPIPEGIFPKQVEDCKQAIRFLMTKAEEYSIDTTNLFLSGDSSGGHTALLCWATWNQPFLDSSTTPLPPIRGCIDLYGVSDLTTIADYPSSVDHTHIESPESQLLGGKIPKDHKEEAEKASVPYYLKKNKQLAPLLIMHGNLDTVVPFEQSVELFAHCQSYEVTAEFYAIDNADHGGSLFFCEAVLKNIVSFLKKYTQ</sequence>
<dbReference type="EMBL" id="AP025635">
    <property type="protein sequence ID" value="BDG68724.1"/>
    <property type="molecule type" value="Genomic_DNA"/>
</dbReference>
<dbReference type="GeneID" id="83458294"/>
<keyword evidence="1" id="KW-0378">Hydrolase</keyword>
<organism evidence="3 4">
    <name type="scientific">Enterococcus innesii</name>
    <dbReference type="NCBI Taxonomy" id="2839759"/>
    <lineage>
        <taxon>Bacteria</taxon>
        <taxon>Bacillati</taxon>
        <taxon>Bacillota</taxon>
        <taxon>Bacilli</taxon>
        <taxon>Lactobacillales</taxon>
        <taxon>Enterococcaceae</taxon>
        <taxon>Enterococcus</taxon>
    </lineage>
</organism>
<dbReference type="Pfam" id="PF20434">
    <property type="entry name" value="BD-FAE"/>
    <property type="match status" value="1"/>
</dbReference>
<dbReference type="InterPro" id="IPR050300">
    <property type="entry name" value="GDXG_lipolytic_enzyme"/>
</dbReference>
<keyword evidence="4" id="KW-1185">Reference proteome</keyword>
<evidence type="ECO:0000256" key="1">
    <source>
        <dbReference type="ARBA" id="ARBA00022801"/>
    </source>
</evidence>
<dbReference type="PANTHER" id="PTHR48081:SF13">
    <property type="entry name" value="ALPHA_BETA HYDROLASE"/>
    <property type="match status" value="1"/>
</dbReference>
<feature type="domain" description="BD-FAE-like" evidence="2">
    <location>
        <begin position="58"/>
        <end position="257"/>
    </location>
</feature>
<dbReference type="Proteomes" id="UP000831692">
    <property type="component" value="Chromosome"/>
</dbReference>
<dbReference type="RefSeq" id="WP_200143128.1">
    <property type="nucleotide sequence ID" value="NZ_AP025635.1"/>
</dbReference>
<dbReference type="Gene3D" id="3.40.50.1820">
    <property type="entry name" value="alpha/beta hydrolase"/>
    <property type="match status" value="1"/>
</dbReference>
<name>A0ABM7XUC0_9ENTE</name>
<dbReference type="InterPro" id="IPR049492">
    <property type="entry name" value="BD-FAE-like_dom"/>
</dbReference>
<accession>A0ABM7XUC0</accession>
<evidence type="ECO:0000313" key="3">
    <source>
        <dbReference type="EMBL" id="BDG68724.1"/>
    </source>
</evidence>
<evidence type="ECO:0000313" key="4">
    <source>
        <dbReference type="Proteomes" id="UP000831692"/>
    </source>
</evidence>
<dbReference type="SUPFAM" id="SSF53474">
    <property type="entry name" value="alpha/beta-Hydrolases"/>
    <property type="match status" value="1"/>
</dbReference>
<dbReference type="PANTHER" id="PTHR48081">
    <property type="entry name" value="AB HYDROLASE SUPERFAMILY PROTEIN C4A8.06C"/>
    <property type="match status" value="1"/>
</dbReference>
<proteinExistence type="predicted"/>
<evidence type="ECO:0000259" key="2">
    <source>
        <dbReference type="Pfam" id="PF20434"/>
    </source>
</evidence>
<dbReference type="InterPro" id="IPR029058">
    <property type="entry name" value="AB_hydrolase_fold"/>
</dbReference>
<protein>
    <submittedName>
        <fullName evidence="3">Esterase</fullName>
    </submittedName>
</protein>